<dbReference type="EMBL" id="JABBNT010000006">
    <property type="protein sequence ID" value="NMM46458.1"/>
    <property type="molecule type" value="Genomic_DNA"/>
</dbReference>
<comment type="caution">
    <text evidence="3">The sequence shown here is derived from an EMBL/GenBank/DDBJ whole genome shotgun (WGS) entry which is preliminary data.</text>
</comment>
<accession>A0A7Y0E3H0</accession>
<name>A0A7Y0E3H0_9PROT</name>
<dbReference type="Proteomes" id="UP000539372">
    <property type="component" value="Unassembled WGS sequence"/>
</dbReference>
<keyword evidence="4" id="KW-1185">Reference proteome</keyword>
<dbReference type="GO" id="GO:0016491">
    <property type="term" value="F:oxidoreductase activity"/>
    <property type="evidence" value="ECO:0007669"/>
    <property type="project" value="UniProtKB-KW"/>
</dbReference>
<evidence type="ECO:0000259" key="2">
    <source>
        <dbReference type="Pfam" id="PF00248"/>
    </source>
</evidence>
<dbReference type="PANTHER" id="PTHR43364">
    <property type="entry name" value="NADH-SPECIFIC METHYLGLYOXAL REDUCTASE-RELATED"/>
    <property type="match status" value="1"/>
</dbReference>
<evidence type="ECO:0000313" key="4">
    <source>
        <dbReference type="Proteomes" id="UP000539372"/>
    </source>
</evidence>
<dbReference type="RefSeq" id="WP_169626858.1">
    <property type="nucleotide sequence ID" value="NZ_JABBNT010000006.1"/>
</dbReference>
<dbReference type="PANTHER" id="PTHR43364:SF4">
    <property type="entry name" value="NAD(P)-LINKED OXIDOREDUCTASE SUPERFAMILY PROTEIN"/>
    <property type="match status" value="1"/>
</dbReference>
<dbReference type="InterPro" id="IPR050523">
    <property type="entry name" value="AKR_Detox_Biosynth"/>
</dbReference>
<dbReference type="FunFam" id="3.20.20.100:FF:000004">
    <property type="entry name" value="Oxidoreductase, aldo/keto reductase"/>
    <property type="match status" value="1"/>
</dbReference>
<keyword evidence="1" id="KW-0560">Oxidoreductase</keyword>
<evidence type="ECO:0000313" key="3">
    <source>
        <dbReference type="EMBL" id="NMM46458.1"/>
    </source>
</evidence>
<dbReference type="Pfam" id="PF00248">
    <property type="entry name" value="Aldo_ket_red"/>
    <property type="match status" value="1"/>
</dbReference>
<gene>
    <name evidence="3" type="ORF">HH303_18350</name>
</gene>
<feature type="domain" description="NADP-dependent oxidoreductase" evidence="2">
    <location>
        <begin position="16"/>
        <end position="314"/>
    </location>
</feature>
<dbReference type="Gene3D" id="3.20.20.100">
    <property type="entry name" value="NADP-dependent oxidoreductase domain"/>
    <property type="match status" value="1"/>
</dbReference>
<dbReference type="AlphaFoldDB" id="A0A7Y0E3H0"/>
<protein>
    <submittedName>
        <fullName evidence="3">Aldo/keto reductase</fullName>
    </submittedName>
</protein>
<dbReference type="InterPro" id="IPR036812">
    <property type="entry name" value="NAD(P)_OxRdtase_dom_sf"/>
</dbReference>
<dbReference type="InterPro" id="IPR023210">
    <property type="entry name" value="NADP_OxRdtase_dom"/>
</dbReference>
<dbReference type="InterPro" id="IPR020471">
    <property type="entry name" value="AKR"/>
</dbReference>
<dbReference type="PRINTS" id="PR00069">
    <property type="entry name" value="ALDKETRDTASE"/>
</dbReference>
<dbReference type="GO" id="GO:0005829">
    <property type="term" value="C:cytosol"/>
    <property type="evidence" value="ECO:0007669"/>
    <property type="project" value="UniProtKB-ARBA"/>
</dbReference>
<dbReference type="CDD" id="cd19079">
    <property type="entry name" value="AKR_EcYajO-like"/>
    <property type="match status" value="1"/>
</dbReference>
<organism evidence="3 4">
    <name type="scientific">Pacificispira spongiicola</name>
    <dbReference type="NCBI Taxonomy" id="2729598"/>
    <lineage>
        <taxon>Bacteria</taxon>
        <taxon>Pseudomonadati</taxon>
        <taxon>Pseudomonadota</taxon>
        <taxon>Alphaproteobacteria</taxon>
        <taxon>Rhodospirillales</taxon>
        <taxon>Rhodospirillaceae</taxon>
        <taxon>Pacificispira</taxon>
    </lineage>
</organism>
<sequence length="327" mass="36524">MEYVKFGRTGMDVSKLVLGCMSFGTADRGAHAWTLSEEESRPLIRHALEAGINFLDTANIYSDGTSEEIIGRAIRDYARRDEIVLATKVFYRMRPGPNGAGLSRKAIFAEIDASLTRLGTDYVDLYQIHRWDYLTPIEETMEALHDVVKAGKALHIGASSMWTWQFAKANHIAVQNGWTPFISMQNHVNLLHREEEREMLPYCRDQNIAVIPWSPLARGRLTRPWDQSTKRLETDQVSPTLYMDSDAGIVARVAEIAERRDIPMAQVALAWVLQKDGITGPIIGATKMKHLDDAIAALSVSLDAEEIAALEELYAPRPVVGLAPPPK</sequence>
<dbReference type="SUPFAM" id="SSF51430">
    <property type="entry name" value="NAD(P)-linked oxidoreductase"/>
    <property type="match status" value="1"/>
</dbReference>
<evidence type="ECO:0000256" key="1">
    <source>
        <dbReference type="ARBA" id="ARBA00023002"/>
    </source>
</evidence>
<reference evidence="3 4" key="1">
    <citation type="submission" date="2020-04" db="EMBL/GenBank/DDBJ databases">
        <title>Rhodospirillaceae bacterium KN72 isolated from deep sea.</title>
        <authorList>
            <person name="Zhang D.-C."/>
        </authorList>
    </citation>
    <scope>NUCLEOTIDE SEQUENCE [LARGE SCALE GENOMIC DNA]</scope>
    <source>
        <strain evidence="3 4">KN72</strain>
    </source>
</reference>
<proteinExistence type="predicted"/>